<keyword evidence="2" id="KW-1185">Reference proteome</keyword>
<reference evidence="1 2" key="1">
    <citation type="journal article" date="2022" name="Nat. Genet.">
        <title>Improved pea reference genome and pan-genome highlight genomic features and evolutionary characteristics.</title>
        <authorList>
            <person name="Yang T."/>
            <person name="Liu R."/>
            <person name="Luo Y."/>
            <person name="Hu S."/>
            <person name="Wang D."/>
            <person name="Wang C."/>
            <person name="Pandey M.K."/>
            <person name="Ge S."/>
            <person name="Xu Q."/>
            <person name="Li N."/>
            <person name="Li G."/>
            <person name="Huang Y."/>
            <person name="Saxena R.K."/>
            <person name="Ji Y."/>
            <person name="Li M."/>
            <person name="Yan X."/>
            <person name="He Y."/>
            <person name="Liu Y."/>
            <person name="Wang X."/>
            <person name="Xiang C."/>
            <person name="Varshney R.K."/>
            <person name="Ding H."/>
            <person name="Gao S."/>
            <person name="Zong X."/>
        </authorList>
    </citation>
    <scope>NUCLEOTIDE SEQUENCE [LARGE SCALE GENOMIC DNA]</scope>
    <source>
        <strain evidence="1 2">cv. Zhongwan 6</strain>
    </source>
</reference>
<dbReference type="Gramene" id="Psat05G0102000-T1">
    <property type="protein sequence ID" value="KAI5403690.1"/>
    <property type="gene ID" value="KIW84_051020"/>
</dbReference>
<dbReference type="Proteomes" id="UP001058974">
    <property type="component" value="Chromosome 5"/>
</dbReference>
<dbReference type="GO" id="GO:0009451">
    <property type="term" value="P:RNA modification"/>
    <property type="evidence" value="ECO:0007669"/>
    <property type="project" value="InterPro"/>
</dbReference>
<dbReference type="PANTHER" id="PTHR47926">
    <property type="entry name" value="PENTATRICOPEPTIDE REPEAT-CONTAINING PROTEIN"/>
    <property type="match status" value="1"/>
</dbReference>
<dbReference type="InterPro" id="IPR046960">
    <property type="entry name" value="PPR_At4g14850-like_plant"/>
</dbReference>
<dbReference type="Pfam" id="PF20431">
    <property type="entry name" value="E_motif"/>
    <property type="match status" value="1"/>
</dbReference>
<gene>
    <name evidence="1" type="ORF">KIW84_051020</name>
</gene>
<evidence type="ECO:0000313" key="2">
    <source>
        <dbReference type="Proteomes" id="UP001058974"/>
    </source>
</evidence>
<dbReference type="AlphaFoldDB" id="A0A9D4WMZ5"/>
<sequence>MQAQLEVFILFVLDFYAGFSRLHEGGAVVFLLLSCCLNCSLECWISVAAGGGFCCWFVLVAACKKHSDLGVAERAAKRIFEMEPDGNAAYVLLSKLHASSRRWQEVTARIGLVN</sequence>
<proteinExistence type="predicted"/>
<name>A0A9D4WMZ5_PEA</name>
<organism evidence="1 2">
    <name type="scientific">Pisum sativum</name>
    <name type="common">Garden pea</name>
    <name type="synonym">Lathyrus oleraceus</name>
    <dbReference type="NCBI Taxonomy" id="3888"/>
    <lineage>
        <taxon>Eukaryota</taxon>
        <taxon>Viridiplantae</taxon>
        <taxon>Streptophyta</taxon>
        <taxon>Embryophyta</taxon>
        <taxon>Tracheophyta</taxon>
        <taxon>Spermatophyta</taxon>
        <taxon>Magnoliopsida</taxon>
        <taxon>eudicotyledons</taxon>
        <taxon>Gunneridae</taxon>
        <taxon>Pentapetalae</taxon>
        <taxon>rosids</taxon>
        <taxon>fabids</taxon>
        <taxon>Fabales</taxon>
        <taxon>Fabaceae</taxon>
        <taxon>Papilionoideae</taxon>
        <taxon>50 kb inversion clade</taxon>
        <taxon>NPAAA clade</taxon>
        <taxon>Hologalegina</taxon>
        <taxon>IRL clade</taxon>
        <taxon>Fabeae</taxon>
        <taxon>Lathyrus</taxon>
    </lineage>
</organism>
<protein>
    <submittedName>
        <fullName evidence="1">Uncharacterized protein</fullName>
    </submittedName>
</protein>
<dbReference type="GO" id="GO:0003723">
    <property type="term" value="F:RNA binding"/>
    <property type="evidence" value="ECO:0007669"/>
    <property type="project" value="InterPro"/>
</dbReference>
<evidence type="ECO:0000313" key="1">
    <source>
        <dbReference type="EMBL" id="KAI5403690.1"/>
    </source>
</evidence>
<dbReference type="EMBL" id="JAMSHJ010000005">
    <property type="protein sequence ID" value="KAI5403690.1"/>
    <property type="molecule type" value="Genomic_DNA"/>
</dbReference>
<accession>A0A9D4WMZ5</accession>
<dbReference type="InterPro" id="IPR046848">
    <property type="entry name" value="E_motif"/>
</dbReference>
<comment type="caution">
    <text evidence="1">The sequence shown here is derived from an EMBL/GenBank/DDBJ whole genome shotgun (WGS) entry which is preliminary data.</text>
</comment>